<keyword evidence="3" id="KW-1185">Reference proteome</keyword>
<protein>
    <submittedName>
        <fullName evidence="2">Uncharacterized protein</fullName>
    </submittedName>
</protein>
<comment type="caution">
    <text evidence="2">The sequence shown here is derived from an EMBL/GenBank/DDBJ whole genome shotgun (WGS) entry which is preliminary data.</text>
</comment>
<keyword evidence="1" id="KW-0175">Coiled coil</keyword>
<accession>A0AA41X8A0</accession>
<gene>
    <name evidence="2" type="ORF">NK662_19590</name>
</gene>
<evidence type="ECO:0000256" key="1">
    <source>
        <dbReference type="SAM" id="Coils"/>
    </source>
</evidence>
<proteinExistence type="predicted"/>
<dbReference type="AlphaFoldDB" id="A0AA41X8A0"/>
<dbReference type="RefSeq" id="WP_254760650.1">
    <property type="nucleotide sequence ID" value="NZ_JANCLT010000014.1"/>
</dbReference>
<organism evidence="2 3">
    <name type="scientific">Ectobacillus ponti</name>
    <dbReference type="NCBI Taxonomy" id="2961894"/>
    <lineage>
        <taxon>Bacteria</taxon>
        <taxon>Bacillati</taxon>
        <taxon>Bacillota</taxon>
        <taxon>Bacilli</taxon>
        <taxon>Bacillales</taxon>
        <taxon>Bacillaceae</taxon>
        <taxon>Ectobacillus</taxon>
    </lineage>
</organism>
<dbReference type="EMBL" id="JANCLT010000014">
    <property type="protein sequence ID" value="MCP8970724.1"/>
    <property type="molecule type" value="Genomic_DNA"/>
</dbReference>
<sequence>MQDVQEAVKQAKFALMQAERSPEHASGQLDAAVQALWRCLEGEEAAPYALEFAHNEMKNAALAMQEPSRTQPLQYFFGQAMQACQTLEQEMKKSKNKNNSGENS</sequence>
<name>A0AA41X8A0_9BACI</name>
<reference evidence="2" key="1">
    <citation type="submission" date="2022-07" db="EMBL/GenBank/DDBJ databases">
        <authorList>
            <person name="Li W.-J."/>
            <person name="Deng Q.-Q."/>
        </authorList>
    </citation>
    <scope>NUCLEOTIDE SEQUENCE</scope>
    <source>
        <strain evidence="2">SYSU M60031</strain>
    </source>
</reference>
<dbReference type="Proteomes" id="UP001156102">
    <property type="component" value="Unassembled WGS sequence"/>
</dbReference>
<evidence type="ECO:0000313" key="2">
    <source>
        <dbReference type="EMBL" id="MCP8970724.1"/>
    </source>
</evidence>
<evidence type="ECO:0000313" key="3">
    <source>
        <dbReference type="Proteomes" id="UP001156102"/>
    </source>
</evidence>
<feature type="coiled-coil region" evidence="1">
    <location>
        <begin position="77"/>
        <end position="104"/>
    </location>
</feature>